<dbReference type="PANTHER" id="PTHR37957:SF1">
    <property type="entry name" value="PHYTASE-LIKE DOMAIN-CONTAINING PROTEIN"/>
    <property type="match status" value="1"/>
</dbReference>
<protein>
    <submittedName>
        <fullName evidence="2">Esterase-like activity of phytase family protein</fullName>
    </submittedName>
</protein>
<feature type="domain" description="Phytase-like" evidence="1">
    <location>
        <begin position="46"/>
        <end position="345"/>
    </location>
</feature>
<name>A0ABU3DSV0_9FLAO</name>
<proteinExistence type="predicted"/>
<evidence type="ECO:0000313" key="3">
    <source>
        <dbReference type="Proteomes" id="UP001253848"/>
    </source>
</evidence>
<comment type="caution">
    <text evidence="2">The sequence shown here is derived from an EMBL/GenBank/DDBJ whole genome shotgun (WGS) entry which is preliminary data.</text>
</comment>
<accession>A0ABU3DSV0</accession>
<dbReference type="Proteomes" id="UP001253848">
    <property type="component" value="Unassembled WGS sequence"/>
</dbReference>
<dbReference type="EMBL" id="JAVRHN010000007">
    <property type="protein sequence ID" value="MDT0686770.1"/>
    <property type="molecule type" value="Genomic_DNA"/>
</dbReference>
<evidence type="ECO:0000259" key="1">
    <source>
        <dbReference type="Pfam" id="PF13449"/>
    </source>
</evidence>
<dbReference type="RefSeq" id="WP_311500086.1">
    <property type="nucleotide sequence ID" value="NZ_JAVRHN010000007.1"/>
</dbReference>
<sequence length="364" mass="41046">MNRLAGLAFALLFISCATTKKINTERARFTFLDDFVLDSDLKFEDTKVGGLSGIDFSNGKYYIICDQPSNPRFYIADIRVNGFSIDTVAIEKVVKMKKSPGLKDHYLDPESIRFQPEENSVIISSEGRIAEGKDPGIFRFSTDGEFIEGYTIPDYFLASGEQKPRDNGVFEGMAKSTDSQGYWIATELPLEQDGPKPKLFSTTSPVRFTLFNSEENKAVKQFAYKLDGITKIPFLYFAVNGVTEILEYEKEKFLVLERSFSAGHGTNSNTVKIFTADAQNATNTMDINRLRKSDYRFADKELVFNFKSVKKKLSEEIIDNIEGMCFGPILPNGNRSLVLISDNNFNSFGKQLSQIILLEIEHLN</sequence>
<gene>
    <name evidence="2" type="ORF">RM541_10340</name>
</gene>
<dbReference type="InterPro" id="IPR027372">
    <property type="entry name" value="Phytase-like_dom"/>
</dbReference>
<keyword evidence="3" id="KW-1185">Reference proteome</keyword>
<reference evidence="2 3" key="1">
    <citation type="submission" date="2023-09" db="EMBL/GenBank/DDBJ databases">
        <authorList>
            <person name="Rey-Velasco X."/>
        </authorList>
    </citation>
    <scope>NUCLEOTIDE SEQUENCE [LARGE SCALE GENOMIC DNA]</scope>
    <source>
        <strain evidence="2 3">F225</strain>
    </source>
</reference>
<evidence type="ECO:0000313" key="2">
    <source>
        <dbReference type="EMBL" id="MDT0686770.1"/>
    </source>
</evidence>
<dbReference type="Pfam" id="PF13449">
    <property type="entry name" value="Phytase-like"/>
    <property type="match status" value="1"/>
</dbReference>
<organism evidence="2 3">
    <name type="scientific">Autumnicola psychrophila</name>
    <dbReference type="NCBI Taxonomy" id="3075592"/>
    <lineage>
        <taxon>Bacteria</taxon>
        <taxon>Pseudomonadati</taxon>
        <taxon>Bacteroidota</taxon>
        <taxon>Flavobacteriia</taxon>
        <taxon>Flavobacteriales</taxon>
        <taxon>Flavobacteriaceae</taxon>
        <taxon>Autumnicola</taxon>
    </lineage>
</organism>
<dbReference type="PROSITE" id="PS51257">
    <property type="entry name" value="PROKAR_LIPOPROTEIN"/>
    <property type="match status" value="1"/>
</dbReference>
<dbReference type="PANTHER" id="PTHR37957">
    <property type="entry name" value="BLR7070 PROTEIN"/>
    <property type="match status" value="1"/>
</dbReference>